<evidence type="ECO:0000313" key="4">
    <source>
        <dbReference type="Proteomes" id="UP000076848"/>
    </source>
</evidence>
<dbReference type="Pfam" id="PF03401">
    <property type="entry name" value="TctC"/>
    <property type="match status" value="1"/>
</dbReference>
<comment type="similarity">
    <text evidence="1">Belongs to the UPF0065 (bug) family.</text>
</comment>
<evidence type="ECO:0000256" key="2">
    <source>
        <dbReference type="SAM" id="SignalP"/>
    </source>
</evidence>
<dbReference type="PANTHER" id="PTHR42928">
    <property type="entry name" value="TRICARBOXYLATE-BINDING PROTEIN"/>
    <property type="match status" value="1"/>
</dbReference>
<dbReference type="PIRSF" id="PIRSF017082">
    <property type="entry name" value="YflP"/>
    <property type="match status" value="1"/>
</dbReference>
<gene>
    <name evidence="3" type="ORF">SAMEA3906486_03262</name>
</gene>
<dbReference type="InterPro" id="IPR005064">
    <property type="entry name" value="BUG"/>
</dbReference>
<dbReference type="Proteomes" id="UP000076848">
    <property type="component" value="Unassembled WGS sequence"/>
</dbReference>
<name>A0A157SM36_9BORD</name>
<dbReference type="RefSeq" id="WP_066129124.1">
    <property type="nucleotide sequence ID" value="NZ_FKIF01000007.1"/>
</dbReference>
<reference evidence="3 4" key="1">
    <citation type="submission" date="2016-04" db="EMBL/GenBank/DDBJ databases">
        <authorList>
            <consortium name="Pathogen Informatics"/>
        </authorList>
    </citation>
    <scope>NUCLEOTIDE SEQUENCE [LARGE SCALE GENOMIC DNA]</scope>
    <source>
        <strain evidence="3 4">H050680373</strain>
    </source>
</reference>
<organism evidence="3 4">
    <name type="scientific">Bordetella ansorpii</name>
    <dbReference type="NCBI Taxonomy" id="288768"/>
    <lineage>
        <taxon>Bacteria</taxon>
        <taxon>Pseudomonadati</taxon>
        <taxon>Pseudomonadota</taxon>
        <taxon>Betaproteobacteria</taxon>
        <taxon>Burkholderiales</taxon>
        <taxon>Alcaligenaceae</taxon>
        <taxon>Bordetella</taxon>
    </lineage>
</organism>
<dbReference type="EMBL" id="FKIF01000007">
    <property type="protein sequence ID" value="SAI70946.1"/>
    <property type="molecule type" value="Genomic_DNA"/>
</dbReference>
<dbReference type="Gene3D" id="3.40.190.10">
    <property type="entry name" value="Periplasmic binding protein-like II"/>
    <property type="match status" value="1"/>
</dbReference>
<dbReference type="OrthoDB" id="8629764at2"/>
<proteinExistence type="inferred from homology"/>
<feature type="chain" id="PRO_5007616413" evidence="2">
    <location>
        <begin position="21"/>
        <end position="323"/>
    </location>
</feature>
<accession>A0A157SM36</accession>
<evidence type="ECO:0000313" key="3">
    <source>
        <dbReference type="EMBL" id="SAI70946.1"/>
    </source>
</evidence>
<evidence type="ECO:0000256" key="1">
    <source>
        <dbReference type="ARBA" id="ARBA00006987"/>
    </source>
</evidence>
<dbReference type="AlphaFoldDB" id="A0A157SM36"/>
<dbReference type="Gene3D" id="3.40.190.150">
    <property type="entry name" value="Bordetella uptake gene, domain 1"/>
    <property type="match status" value="1"/>
</dbReference>
<dbReference type="SUPFAM" id="SSF53850">
    <property type="entry name" value="Periplasmic binding protein-like II"/>
    <property type="match status" value="1"/>
</dbReference>
<sequence>MKSLSLLALCATLAAGPTLAQDYPSRAISMVVPYAPGGSTDGLARIVANAMGRNLGQTLVVENLGGGGTMIGNQRVARAAPDGYTITFGNMGSLAIAPSLYPRSKFDPRRDMVGIGLVATVPMVLSASKASGITSVKQMLDTLRARPNALNFGNAGSGSTSHIAAANFLFVTRTQGTQVPYRGAGPAIADLMAGTVDAVIDQTVTMIPLHASGRVTALAVAAGKRLPQLPGVPTFAEAGVPQFDLSVWNGIAAPAGTPASVIARLEQALDAALRDPEVIASLANLAAVAPAGSERGSAAFQALIAKDVPRFAELIEAANVTVN</sequence>
<dbReference type="InterPro" id="IPR042100">
    <property type="entry name" value="Bug_dom1"/>
</dbReference>
<dbReference type="STRING" id="288768.SAMEA3906486_03262"/>
<dbReference type="CDD" id="cd07012">
    <property type="entry name" value="PBP2_Bug_TTT"/>
    <property type="match status" value="1"/>
</dbReference>
<keyword evidence="4" id="KW-1185">Reference proteome</keyword>
<dbReference type="PANTHER" id="PTHR42928:SF5">
    <property type="entry name" value="BLR1237 PROTEIN"/>
    <property type="match status" value="1"/>
</dbReference>
<keyword evidence="2" id="KW-0732">Signal</keyword>
<protein>
    <submittedName>
        <fullName evidence="3">Putattive exported protein</fullName>
    </submittedName>
</protein>
<feature type="signal peptide" evidence="2">
    <location>
        <begin position="1"/>
        <end position="20"/>
    </location>
</feature>